<accession>A0A450UDG8</accession>
<reference evidence="1" key="1">
    <citation type="submission" date="2019-02" db="EMBL/GenBank/DDBJ databases">
        <authorList>
            <person name="Gruber-Vodicka R. H."/>
            <person name="Seah K. B. B."/>
        </authorList>
    </citation>
    <scope>NUCLEOTIDE SEQUENCE</scope>
    <source>
        <strain evidence="1">BECK_M7</strain>
    </source>
</reference>
<dbReference type="EMBL" id="CAADFF010000020">
    <property type="protein sequence ID" value="VFJ90519.1"/>
    <property type="molecule type" value="Genomic_DNA"/>
</dbReference>
<sequence>MYQRKDVPARGFFFGLRKILVLFEGESWKDGLSPEGYNWHHTMSDQPLKRNESILNRFRSKTAAKPRTENAPCQTTTLTLDKIRELLSMQADKGGGYNRNAAREILAQVECGYGQQAVDDLIREFDLESTFDFKPGNSFLSEEG</sequence>
<evidence type="ECO:0000313" key="1">
    <source>
        <dbReference type="EMBL" id="VFJ90519.1"/>
    </source>
</evidence>
<protein>
    <submittedName>
        <fullName evidence="1">Uncharacterized protein</fullName>
    </submittedName>
</protein>
<gene>
    <name evidence="1" type="ORF">BECKLFY1418B_GA0070995_102019</name>
</gene>
<organism evidence="1">
    <name type="scientific">Candidatus Kentrum sp. LFY</name>
    <dbReference type="NCBI Taxonomy" id="2126342"/>
    <lineage>
        <taxon>Bacteria</taxon>
        <taxon>Pseudomonadati</taxon>
        <taxon>Pseudomonadota</taxon>
        <taxon>Gammaproteobacteria</taxon>
        <taxon>Candidatus Kentrum</taxon>
    </lineage>
</organism>
<name>A0A450UDG8_9GAMM</name>
<proteinExistence type="predicted"/>
<dbReference type="AlphaFoldDB" id="A0A450UDG8"/>